<dbReference type="InterPro" id="IPR029058">
    <property type="entry name" value="AB_hydrolase_fold"/>
</dbReference>
<dbReference type="GeneID" id="70127833"/>
<dbReference type="GO" id="GO:0006508">
    <property type="term" value="P:proteolysis"/>
    <property type="evidence" value="ECO:0007669"/>
    <property type="project" value="InterPro"/>
</dbReference>
<protein>
    <submittedName>
        <fullName evidence="2">Alpha/Beta hydrolase protein</fullName>
    </submittedName>
</protein>
<evidence type="ECO:0000313" key="2">
    <source>
        <dbReference type="EMBL" id="KAH6640018.1"/>
    </source>
</evidence>
<dbReference type="PANTHER" id="PTHR43056:SF5">
    <property type="entry name" value="PEPTIDASE S9 PROLYL OLIGOPEPTIDASE CATALYTIC DOMAIN-CONTAINING PROTEIN"/>
    <property type="match status" value="1"/>
</dbReference>
<dbReference type="EMBL" id="JAGPXC010000014">
    <property type="protein sequence ID" value="KAH6640018.1"/>
    <property type="molecule type" value="Genomic_DNA"/>
</dbReference>
<proteinExistence type="predicted"/>
<feature type="domain" description="Peptidase S9 prolyl oligopeptidase catalytic" evidence="1">
    <location>
        <begin position="445"/>
        <end position="679"/>
    </location>
</feature>
<dbReference type="RefSeq" id="XP_045951092.1">
    <property type="nucleotide sequence ID" value="XM_046098941.1"/>
</dbReference>
<dbReference type="Proteomes" id="UP000758603">
    <property type="component" value="Unassembled WGS sequence"/>
</dbReference>
<dbReference type="GO" id="GO:0008236">
    <property type="term" value="F:serine-type peptidase activity"/>
    <property type="evidence" value="ECO:0007669"/>
    <property type="project" value="InterPro"/>
</dbReference>
<sequence>MPYGQWESPITSEALSNDSVSLNAPRSNRDGTALYYLEADRNGHGRIKRVDPPGHVTPDKFDVGSAVYSYGGGAFVVDVDGFLVFTDANTQGVYRASPDGMTVDKVLLSPSTLYGDLAAHPNDARFILAVRQVNLQDGSRSVVSIVCIDTVDHSETVLRQGSDFYSHPRFSLDGHMLCWLEWDHPHMPWTGARLFVATWGPVLTGLRGIGKQFGVGQPRWGPGKTLYYCHDDTGYQQLYHVNLENDNGQPDPQWLRIKGMEEYELAGAEFLLSSNTYFQLDEHHLIVTYTASARSQLALVHCANGIYADLDVALNDIAYDALQRINSHEFLAIGAMSERASSLYRIRLPDVLDMSKGMISCHITAIAQSYDISKFPSGMLSTPVPINFRRSHKPQVDNGEPTADVRTGHAFLMNPTNANYTAAEGELPPCIIMAHGGPTKHHRPSINLESQYFTSRGYVVVLLNHVGSTGYGKLYRDAMDGMWGAADVQDAVDVVQALVRNGVIDPQRVGITGPSAGGYLTLQAVCAHPNVWAGAISVFGISDMRGFARTTHHFESHYDFLLVRGRNSLAQAEVNDVKQEDFHTLEELYEDRSPVTRARDSRVPVLLLQGSEDCVVTLDQALAFVKAANQSSDEHGIIRKDVQSRVELVVYEHEGHGFHLASTKKDSLERAENWWKRVLVERSGV</sequence>
<keyword evidence="3" id="KW-1185">Reference proteome</keyword>
<dbReference type="SUPFAM" id="SSF82171">
    <property type="entry name" value="DPP6 N-terminal domain-like"/>
    <property type="match status" value="1"/>
</dbReference>
<dbReference type="InterPro" id="IPR050585">
    <property type="entry name" value="Xaa-Pro_dipeptidyl-ppase/CocE"/>
</dbReference>
<gene>
    <name evidence="2" type="ORF">BKA67DRAFT_528392</name>
</gene>
<dbReference type="Gene3D" id="3.40.50.1820">
    <property type="entry name" value="alpha/beta hydrolase"/>
    <property type="match status" value="1"/>
</dbReference>
<comment type="caution">
    <text evidence="2">The sequence shown here is derived from an EMBL/GenBank/DDBJ whole genome shotgun (WGS) entry which is preliminary data.</text>
</comment>
<evidence type="ECO:0000259" key="1">
    <source>
        <dbReference type="Pfam" id="PF00326"/>
    </source>
</evidence>
<dbReference type="Pfam" id="PF00326">
    <property type="entry name" value="Peptidase_S9"/>
    <property type="match status" value="1"/>
</dbReference>
<organism evidence="2 3">
    <name type="scientific">Truncatella angustata</name>
    <dbReference type="NCBI Taxonomy" id="152316"/>
    <lineage>
        <taxon>Eukaryota</taxon>
        <taxon>Fungi</taxon>
        <taxon>Dikarya</taxon>
        <taxon>Ascomycota</taxon>
        <taxon>Pezizomycotina</taxon>
        <taxon>Sordariomycetes</taxon>
        <taxon>Xylariomycetidae</taxon>
        <taxon>Amphisphaeriales</taxon>
        <taxon>Sporocadaceae</taxon>
        <taxon>Truncatella</taxon>
    </lineage>
</organism>
<reference evidence="2" key="1">
    <citation type="journal article" date="2021" name="Nat. Commun.">
        <title>Genetic determinants of endophytism in the Arabidopsis root mycobiome.</title>
        <authorList>
            <person name="Mesny F."/>
            <person name="Miyauchi S."/>
            <person name="Thiergart T."/>
            <person name="Pickel B."/>
            <person name="Atanasova L."/>
            <person name="Karlsson M."/>
            <person name="Huettel B."/>
            <person name="Barry K.W."/>
            <person name="Haridas S."/>
            <person name="Chen C."/>
            <person name="Bauer D."/>
            <person name="Andreopoulos W."/>
            <person name="Pangilinan J."/>
            <person name="LaButti K."/>
            <person name="Riley R."/>
            <person name="Lipzen A."/>
            <person name="Clum A."/>
            <person name="Drula E."/>
            <person name="Henrissat B."/>
            <person name="Kohler A."/>
            <person name="Grigoriev I.V."/>
            <person name="Martin F.M."/>
            <person name="Hacquard S."/>
        </authorList>
    </citation>
    <scope>NUCLEOTIDE SEQUENCE</scope>
    <source>
        <strain evidence="2">MPI-SDFR-AT-0073</strain>
    </source>
</reference>
<dbReference type="SUPFAM" id="SSF53474">
    <property type="entry name" value="alpha/beta-Hydrolases"/>
    <property type="match status" value="1"/>
</dbReference>
<accession>A0A9P8RHS5</accession>
<name>A0A9P8RHS5_9PEZI</name>
<dbReference type="OrthoDB" id="43744at2759"/>
<dbReference type="AlphaFoldDB" id="A0A9P8RHS5"/>
<dbReference type="InterPro" id="IPR001375">
    <property type="entry name" value="Peptidase_S9_cat"/>
</dbReference>
<evidence type="ECO:0000313" key="3">
    <source>
        <dbReference type="Proteomes" id="UP000758603"/>
    </source>
</evidence>
<dbReference type="PANTHER" id="PTHR43056">
    <property type="entry name" value="PEPTIDASE S9 PROLYL OLIGOPEPTIDASE"/>
    <property type="match status" value="1"/>
</dbReference>
<keyword evidence="2" id="KW-0378">Hydrolase</keyword>